<dbReference type="PANTHER" id="PTHR24421:SF10">
    <property type="entry name" value="NITRATE_NITRITE SENSOR PROTEIN NARQ"/>
    <property type="match status" value="1"/>
</dbReference>
<dbReference type="Pfam" id="PF00672">
    <property type="entry name" value="HAMP"/>
    <property type="match status" value="1"/>
</dbReference>
<evidence type="ECO:0000256" key="10">
    <source>
        <dbReference type="ARBA" id="ARBA00022989"/>
    </source>
</evidence>
<keyword evidence="10 13" id="KW-1133">Transmembrane helix</keyword>
<dbReference type="Pfam" id="PF05227">
    <property type="entry name" value="CHASE3"/>
    <property type="match status" value="1"/>
</dbReference>
<evidence type="ECO:0000256" key="13">
    <source>
        <dbReference type="SAM" id="Phobius"/>
    </source>
</evidence>
<feature type="transmembrane region" description="Helical" evidence="13">
    <location>
        <begin position="153"/>
        <end position="174"/>
    </location>
</feature>
<dbReference type="SUPFAM" id="SSF55874">
    <property type="entry name" value="ATPase domain of HSP90 chaperone/DNA topoisomerase II/histidine kinase"/>
    <property type="match status" value="1"/>
</dbReference>
<evidence type="ECO:0000256" key="5">
    <source>
        <dbReference type="ARBA" id="ARBA00022679"/>
    </source>
</evidence>
<evidence type="ECO:0000256" key="4">
    <source>
        <dbReference type="ARBA" id="ARBA00022553"/>
    </source>
</evidence>
<feature type="compositionally biased region" description="Basic residues" evidence="12">
    <location>
        <begin position="1"/>
        <end position="11"/>
    </location>
</feature>
<keyword evidence="5" id="KW-0808">Transferase</keyword>
<evidence type="ECO:0000313" key="16">
    <source>
        <dbReference type="Proteomes" id="UP001597023"/>
    </source>
</evidence>
<comment type="subcellular location">
    <subcellularLocation>
        <location evidence="2">Membrane</location>
    </subcellularLocation>
</comment>
<dbReference type="InterPro" id="IPR011712">
    <property type="entry name" value="Sig_transdc_His_kin_sub3_dim/P"/>
</dbReference>
<dbReference type="Gene3D" id="6.10.340.10">
    <property type="match status" value="1"/>
</dbReference>
<dbReference type="InterPro" id="IPR007891">
    <property type="entry name" value="CHASE3"/>
</dbReference>
<evidence type="ECO:0000256" key="3">
    <source>
        <dbReference type="ARBA" id="ARBA00012438"/>
    </source>
</evidence>
<dbReference type="PANTHER" id="PTHR24421">
    <property type="entry name" value="NITRATE/NITRITE SENSOR PROTEIN NARX-RELATED"/>
    <property type="match status" value="1"/>
</dbReference>
<protein>
    <recommendedName>
        <fullName evidence="3">histidine kinase</fullName>
        <ecNumber evidence="3">2.7.13.3</ecNumber>
    </recommendedName>
</protein>
<feature type="domain" description="HAMP" evidence="14">
    <location>
        <begin position="177"/>
        <end position="229"/>
    </location>
</feature>
<dbReference type="CDD" id="cd16917">
    <property type="entry name" value="HATPase_UhpB-NarQ-NarX-like"/>
    <property type="match status" value="1"/>
</dbReference>
<keyword evidence="8" id="KW-0418">Kinase</keyword>
<dbReference type="SUPFAM" id="SSF158472">
    <property type="entry name" value="HAMP domain-like"/>
    <property type="match status" value="1"/>
</dbReference>
<feature type="compositionally biased region" description="Basic residues" evidence="12">
    <location>
        <begin position="21"/>
        <end position="33"/>
    </location>
</feature>
<keyword evidence="4" id="KW-0597">Phosphoprotein</keyword>
<comment type="catalytic activity">
    <reaction evidence="1">
        <text>ATP + protein L-histidine = ADP + protein N-phospho-L-histidine.</text>
        <dbReference type="EC" id="2.7.13.3"/>
    </reaction>
</comment>
<gene>
    <name evidence="15" type="ORF">ACFQZ6_33810</name>
</gene>
<name>A0ABW2WKQ7_9ACTN</name>
<dbReference type="PROSITE" id="PS50885">
    <property type="entry name" value="HAMP"/>
    <property type="match status" value="1"/>
</dbReference>
<evidence type="ECO:0000256" key="1">
    <source>
        <dbReference type="ARBA" id="ARBA00000085"/>
    </source>
</evidence>
<evidence type="ECO:0000256" key="6">
    <source>
        <dbReference type="ARBA" id="ARBA00022692"/>
    </source>
</evidence>
<keyword evidence="13" id="KW-0472">Membrane</keyword>
<dbReference type="Proteomes" id="UP001597023">
    <property type="component" value="Unassembled WGS sequence"/>
</dbReference>
<keyword evidence="9" id="KW-0067">ATP-binding</keyword>
<evidence type="ECO:0000313" key="15">
    <source>
        <dbReference type="EMBL" id="MFD0319107.1"/>
    </source>
</evidence>
<dbReference type="SMART" id="SM00387">
    <property type="entry name" value="HATPase_c"/>
    <property type="match status" value="1"/>
</dbReference>
<reference evidence="16" key="1">
    <citation type="journal article" date="2019" name="Int. J. Syst. Evol. Microbiol.">
        <title>The Global Catalogue of Microorganisms (GCM) 10K type strain sequencing project: providing services to taxonomists for standard genome sequencing and annotation.</title>
        <authorList>
            <consortium name="The Broad Institute Genomics Platform"/>
            <consortium name="The Broad Institute Genome Sequencing Center for Infectious Disease"/>
            <person name="Wu L."/>
            <person name="Ma J."/>
        </authorList>
    </citation>
    <scope>NUCLEOTIDE SEQUENCE [LARGE SCALE GENOMIC DNA]</scope>
    <source>
        <strain evidence="16">CGMCC 4.7400</strain>
    </source>
</reference>
<comment type="caution">
    <text evidence="15">The sequence shown here is derived from an EMBL/GenBank/DDBJ whole genome shotgun (WGS) entry which is preliminary data.</text>
</comment>
<evidence type="ECO:0000256" key="12">
    <source>
        <dbReference type="SAM" id="MobiDB-lite"/>
    </source>
</evidence>
<feature type="region of interest" description="Disordered" evidence="12">
    <location>
        <begin position="1"/>
        <end position="42"/>
    </location>
</feature>
<evidence type="ECO:0000256" key="8">
    <source>
        <dbReference type="ARBA" id="ARBA00022777"/>
    </source>
</evidence>
<keyword evidence="16" id="KW-1185">Reference proteome</keyword>
<dbReference type="RefSeq" id="WP_381617219.1">
    <property type="nucleotide sequence ID" value="NZ_JBHTEB010000001.1"/>
</dbReference>
<dbReference type="InterPro" id="IPR036890">
    <property type="entry name" value="HATPase_C_sf"/>
</dbReference>
<accession>A0ABW2WKQ7</accession>
<dbReference type="Pfam" id="PF07730">
    <property type="entry name" value="HisKA_3"/>
    <property type="match status" value="1"/>
</dbReference>
<dbReference type="InterPro" id="IPR003660">
    <property type="entry name" value="HAMP_dom"/>
</dbReference>
<dbReference type="CDD" id="cd06225">
    <property type="entry name" value="HAMP"/>
    <property type="match status" value="1"/>
</dbReference>
<sequence>MGHRRRERLHLRTAGLPYGPRRSRGHGATRPRHRDGPARIRDHRAGEFLQPWREAREELPAEARRFTGSTTSADQRRAAEQITKSVESLLRDYSVPLVEGVRRGDPAASGLTATAEGKRRVDTLRAQFDHYMASERAQLDARETAARTNSHRAVIAAGLGLAASVLLVAAFTVLQHRAVVRPVRGVAEAAQRLAGGDLSVRISPSRVAETGALGASFNTMAASLQDGRRRVMESVEAVHRRTARDLHDGAQQRLVSLMIGLRLAREMVPDTETTTVELLTQSIDNAQTAIDELRSLASGIYPLVLTMKGMVAAVRELAARCPVPAVVESRVDRRMPSAVESNAYFVVAEAVTNAVKHAQASRIDIELELTDVLCIRVVDDGVGGVGEAKAGTGLTGLADRVSAFDGTLTIDSPPGGGTSVHVRIPIPLEAPEAGDGDDR</sequence>
<evidence type="ECO:0000259" key="14">
    <source>
        <dbReference type="PROSITE" id="PS50885"/>
    </source>
</evidence>
<dbReference type="Gene3D" id="3.30.565.10">
    <property type="entry name" value="Histidine kinase-like ATPase, C-terminal domain"/>
    <property type="match status" value="1"/>
</dbReference>
<evidence type="ECO:0000256" key="9">
    <source>
        <dbReference type="ARBA" id="ARBA00022840"/>
    </source>
</evidence>
<dbReference type="SMART" id="SM00304">
    <property type="entry name" value="HAMP"/>
    <property type="match status" value="1"/>
</dbReference>
<keyword evidence="11" id="KW-0902">Two-component regulatory system</keyword>
<dbReference type="Gene3D" id="1.20.5.1930">
    <property type="match status" value="1"/>
</dbReference>
<proteinExistence type="predicted"/>
<evidence type="ECO:0000256" key="7">
    <source>
        <dbReference type="ARBA" id="ARBA00022741"/>
    </source>
</evidence>
<evidence type="ECO:0000256" key="11">
    <source>
        <dbReference type="ARBA" id="ARBA00023012"/>
    </source>
</evidence>
<dbReference type="Pfam" id="PF02518">
    <property type="entry name" value="HATPase_c"/>
    <property type="match status" value="1"/>
</dbReference>
<organism evidence="15 16">
    <name type="scientific">Streptomyces flavalbus</name>
    <dbReference type="NCBI Taxonomy" id="2665155"/>
    <lineage>
        <taxon>Bacteria</taxon>
        <taxon>Bacillati</taxon>
        <taxon>Actinomycetota</taxon>
        <taxon>Actinomycetes</taxon>
        <taxon>Kitasatosporales</taxon>
        <taxon>Streptomycetaceae</taxon>
        <taxon>Streptomyces</taxon>
    </lineage>
</organism>
<dbReference type="InterPro" id="IPR050482">
    <property type="entry name" value="Sensor_HK_TwoCompSys"/>
</dbReference>
<dbReference type="EC" id="2.7.13.3" evidence="3"/>
<keyword evidence="6 13" id="KW-0812">Transmembrane</keyword>
<keyword evidence="7" id="KW-0547">Nucleotide-binding</keyword>
<dbReference type="InterPro" id="IPR003594">
    <property type="entry name" value="HATPase_dom"/>
</dbReference>
<evidence type="ECO:0000256" key="2">
    <source>
        <dbReference type="ARBA" id="ARBA00004370"/>
    </source>
</evidence>
<dbReference type="EMBL" id="JBHTEB010000001">
    <property type="protein sequence ID" value="MFD0319107.1"/>
    <property type="molecule type" value="Genomic_DNA"/>
</dbReference>